<gene>
    <name evidence="2" type="ORF">OCBIM_22018039mg</name>
</gene>
<reference evidence="2" key="1">
    <citation type="submission" date="2015-07" db="EMBL/GenBank/DDBJ databases">
        <title>MeaNS - Measles Nucleotide Surveillance Program.</title>
        <authorList>
            <person name="Tran T."/>
            <person name="Druce J."/>
        </authorList>
    </citation>
    <scope>NUCLEOTIDE SEQUENCE</scope>
    <source>
        <strain evidence="2">UCB-OBI-ISO-001</strain>
        <tissue evidence="2">Gonad</tissue>
    </source>
</reference>
<feature type="region of interest" description="Disordered" evidence="1">
    <location>
        <begin position="723"/>
        <end position="749"/>
    </location>
</feature>
<feature type="region of interest" description="Disordered" evidence="1">
    <location>
        <begin position="773"/>
        <end position="796"/>
    </location>
</feature>
<evidence type="ECO:0000313" key="2">
    <source>
        <dbReference type="EMBL" id="KOF86832.1"/>
    </source>
</evidence>
<dbReference type="STRING" id="37653.A0A0L8HCD8"/>
<feature type="region of interest" description="Disordered" evidence="1">
    <location>
        <begin position="227"/>
        <end position="246"/>
    </location>
</feature>
<evidence type="ECO:0000256" key="1">
    <source>
        <dbReference type="SAM" id="MobiDB-lite"/>
    </source>
</evidence>
<dbReference type="AlphaFoldDB" id="A0A0L8HCD8"/>
<accession>A0A0L8HCD8</accession>
<protein>
    <submittedName>
        <fullName evidence="2">Uncharacterized protein</fullName>
    </submittedName>
</protein>
<proteinExistence type="predicted"/>
<sequence>MRLLDTYDIEPLSPDLDCYSLTSDLYEHDNMPSNRYDTNEMNSIRMSLSARDSNTILSDTYDSGRMTPDVYDSHKMTANANDSCRVTAEAYDSHKMMADTYDTHRMTADLYDSCRITADSYDSRRMKADLCDSRRMTADLYDSRRMTADLYDSRRMTGDSYDSRRMTADSSDLHRMTADSYDSRRMKADSCDSHRMTADLYDSRRMTADSYDSRRMTADSYDSRRMTADSYDSRRMTADTSGSHRMTCNSHRLTANAYDSQRITADTYNSGTMTGDMYDSHTMTGDMYNSSTMTADTYDLCSVISDTYDSHQITANRYNLHRTTADTYDSSRITTNAYDSSRMTTDTNDYNIVSHDSYDSGRLSPDTYDCHSLSQYMYDYDRHSPDTYSLDQMSADSCCEEEYDEVFSSQNNPLATDTAPDFYCSRTSPGSFKENPALLHSNIYKPRSFFKKCDNQRPPVKNMYNMLPSRGYHTPVVPNRGSVFYRRFNTGSCCDDSDESDALSLESLINDDPNERNSDINGTDGLFVNNHDLGLFSDLQRRLSQTKDKGIPNCDDFIYPTSARNQQFSSQNAFNVDKTIPSNFPTDQNNMLWNKRNIPLYSSSCYNDYNADRWTVEIGTHNSDQVYQQSKGSHFQNDHLKCYNSEKPDSKNSCLLPSRSEDSIQSLQNIDNYGPMLLPPPYSSPKSNLSFKGYDRQYPYSNRFNNHCPYMFDQHCPTIPNYNSEDGDHMPFNSSDEKSLNSKTFNQSSNPSFTHKNFHDFSKSMSTLEFDNRSTSFPRRSTNAGTYNSSQSLDLHPRYENNPPIFGASTNERLFKPLQKANYVYNCSSRSSSLARYPSNVTQMSDSDTSYSNILDSSCYTGFRSNKVPYLNLPCGPNRFGLQEIPFSFQSFPPFGTRTSRSGLNNHFGKKQILYDFTKPFSNQFFSLGMVSNMMDENSLKTKELLSGPVKGSDSVCSHRIPQMDNHFCYKFPFDDDILSRNSSSRYKGCLKKIPSDISLEHEPIQIPSRQEVSKSSVTPGNGKHCHAVMQQLNPKQTFPLTYSVGSLSLLDFEIFRVEEKVTFERPKLESLSIMRGQKTHSFTDVSCSFDALDGQAGGSSCDIPMVDVQALAVPPCTIEDVTYPCLCDKVNVNDATTASQVKVIPLEESGLFTQEFEIAPPKDEYMSILHGCATKSNQDVFLHEGLSVSKGNYGF</sequence>
<dbReference type="EMBL" id="KQ418560">
    <property type="protein sequence ID" value="KOF86832.1"/>
    <property type="molecule type" value="Genomic_DNA"/>
</dbReference>
<feature type="compositionally biased region" description="Basic and acidic residues" evidence="1">
    <location>
        <begin position="227"/>
        <end position="237"/>
    </location>
</feature>
<organism evidence="2">
    <name type="scientific">Octopus bimaculoides</name>
    <name type="common">California two-spotted octopus</name>
    <dbReference type="NCBI Taxonomy" id="37653"/>
    <lineage>
        <taxon>Eukaryota</taxon>
        <taxon>Metazoa</taxon>
        <taxon>Spiralia</taxon>
        <taxon>Lophotrochozoa</taxon>
        <taxon>Mollusca</taxon>
        <taxon>Cephalopoda</taxon>
        <taxon>Coleoidea</taxon>
        <taxon>Octopodiformes</taxon>
        <taxon>Octopoda</taxon>
        <taxon>Incirrata</taxon>
        <taxon>Octopodidae</taxon>
        <taxon>Octopus</taxon>
    </lineage>
</organism>
<name>A0A0L8HCD8_OCTBM</name>
<feature type="compositionally biased region" description="Polar residues" evidence="1">
    <location>
        <begin position="773"/>
        <end position="793"/>
    </location>
</feature>